<evidence type="ECO:0000313" key="2">
    <source>
        <dbReference type="EMBL" id="PND38316.1"/>
    </source>
</evidence>
<accession>A0A2N8KXY3</accession>
<dbReference type="EMBL" id="POSP01000003">
    <property type="protein sequence ID" value="PND38316.1"/>
    <property type="molecule type" value="Genomic_DNA"/>
</dbReference>
<dbReference type="InterPro" id="IPR027417">
    <property type="entry name" value="P-loop_NTPase"/>
</dbReference>
<dbReference type="AlphaFoldDB" id="A0A2N8KXY3"/>
<proteinExistence type="predicted"/>
<dbReference type="Gene3D" id="3.40.50.300">
    <property type="entry name" value="P-loop containing nucleotide triphosphate hydrolases"/>
    <property type="match status" value="1"/>
</dbReference>
<reference evidence="2 3" key="1">
    <citation type="submission" date="2018-01" db="EMBL/GenBank/DDBJ databases">
        <title>Draft genome sequence of Paucibacter aquatile CR182 isolated from freshwater of the Nakdong River.</title>
        <authorList>
            <person name="Choi A."/>
            <person name="Chung E.J."/>
        </authorList>
    </citation>
    <scope>NUCLEOTIDE SEQUENCE [LARGE SCALE GENOMIC DNA]</scope>
    <source>
        <strain evidence="2 3">CR182</strain>
    </source>
</reference>
<dbReference type="OrthoDB" id="8251210at2"/>
<dbReference type="RefSeq" id="WP_102768235.1">
    <property type="nucleotide sequence ID" value="NZ_POSP01000003.1"/>
</dbReference>
<evidence type="ECO:0000256" key="1">
    <source>
        <dbReference type="SAM" id="Coils"/>
    </source>
</evidence>
<dbReference type="Proteomes" id="UP000235916">
    <property type="component" value="Unassembled WGS sequence"/>
</dbReference>
<feature type="coiled-coil region" evidence="1">
    <location>
        <begin position="298"/>
        <end position="325"/>
    </location>
</feature>
<name>A0A2N8KXY3_9BURK</name>
<gene>
    <name evidence="2" type="ORF">C1O66_12805</name>
</gene>
<evidence type="ECO:0008006" key="4">
    <source>
        <dbReference type="Google" id="ProtNLM"/>
    </source>
</evidence>
<sequence>MSTPPSEEEDLSSLPAWAMRAMQGASSKPHVPERNERLDDSPAWPLLLDAAVVSSFLPSQLAQGLSIRIGRPDAEETVLQLSEPSITATGTEWELRRDARTEVLQLASGSTELTAAVARTATRFADPVSEALRLTLSGQTLVDESMALPRLEALRVAASVLSGVEAVTPPMPLNQLDGLIRKRRMIEQFERVCGKDYERDVVGRDDELERLRAFVGAVSAKSLIDTVTRTFGHLKRVLTGRKPLVLWGTGGVGKTTLLSRFMLEHMNAGDRKYPVAYLDFDRPSISPKDHFGMFAEICQQVSAQFEALEAGLSELRDRALALQSESVAQGPDSGRLLQELVDAFHQQVDTLLDSLESTFEWQRPVLLVLDTFEIVQYDANQVVHIERFLRPFVTADWPRLRLVISGRRRLDGFAGEVDQEELKGIDVHGAATLLGRLAERASKPMSPKVAIELAEMLATRRKGLTLEKLRVHPLRIRMAAGLLTPDCPESGNEIARSIMAELASGETGDAATCMINGILIRRILNHVRDDRVRALADPGLVVRRITPEVIVRVMGPGTPAPNPAIPDFDPSAIDERQAQDIFDAFSREVSLVERDLTALRHRQDVRNEMLPLIRLRDRPQFDLLHRLAFDYFSEKAAEGDPAAGAEAVYHGLWRGESFEALDRLWTVGRVTDARIDPEEFPAGSDAELFLKVRNREGLLPEEVQRLPRGMAVAWATGFCNQFLLSDQPMLAVETIRAALGPDFEHGAKAPALVGVAARLLFRAGRWKDCRALISRALLELPTSRGAGRNARADLVRLAIHIAAKSGDSAAEISEATDYLQNWDAVVCTEATSFLLIGRLQKNVCMTLKELREMQGGDIAQVSDRRWNASRHILRWAILSSPRAERELVAKWVQLSRFLPRVRSHGLRDPQLTTVLKDVLGTRPPDDLDERDRLWRKRSRLLTTAVRESGEFIPCIRYLMVFDHSDWNLLFEHALATALSGGEPGLREYLERLEFLPSRSAGAGEIIFETVRAGRFLELAKALARWKSERRAQFLLPEAKGEEAYPQTISDIAVVLLRWHETLKELALQRGWHA</sequence>
<keyword evidence="1" id="KW-0175">Coiled coil</keyword>
<evidence type="ECO:0000313" key="3">
    <source>
        <dbReference type="Proteomes" id="UP000235916"/>
    </source>
</evidence>
<organism evidence="2 3">
    <name type="scientific">Kinneretia aquatilis</name>
    <dbReference type="NCBI Taxonomy" id="2070761"/>
    <lineage>
        <taxon>Bacteria</taxon>
        <taxon>Pseudomonadati</taxon>
        <taxon>Pseudomonadota</taxon>
        <taxon>Betaproteobacteria</taxon>
        <taxon>Burkholderiales</taxon>
        <taxon>Sphaerotilaceae</taxon>
        <taxon>Roseateles</taxon>
    </lineage>
</organism>
<dbReference type="SUPFAM" id="SSF52540">
    <property type="entry name" value="P-loop containing nucleoside triphosphate hydrolases"/>
    <property type="match status" value="1"/>
</dbReference>
<keyword evidence="3" id="KW-1185">Reference proteome</keyword>
<protein>
    <recommendedName>
        <fullName evidence="4">Orc1-like AAA ATPase domain-containing protein</fullName>
    </recommendedName>
</protein>
<comment type="caution">
    <text evidence="2">The sequence shown here is derived from an EMBL/GenBank/DDBJ whole genome shotgun (WGS) entry which is preliminary data.</text>
</comment>